<dbReference type="EC" id="2.5.1.10" evidence="3"/>
<dbReference type="PROSITE" id="PS00444">
    <property type="entry name" value="POLYPRENYL_SYNTHASE_2"/>
    <property type="match status" value="1"/>
</dbReference>
<dbReference type="InterPro" id="IPR008949">
    <property type="entry name" value="Isoprenoid_synthase_dom_sf"/>
</dbReference>
<keyword evidence="8" id="KW-0414">Isoprene biosynthesis</keyword>
<accession>A0A1I0EHB4</accession>
<evidence type="ECO:0000256" key="8">
    <source>
        <dbReference type="ARBA" id="ARBA00023229"/>
    </source>
</evidence>
<dbReference type="PROSITE" id="PS00723">
    <property type="entry name" value="POLYPRENYL_SYNTHASE_1"/>
    <property type="match status" value="1"/>
</dbReference>
<comment type="similarity">
    <text evidence="2 12">Belongs to the FPP/GGPP synthase family.</text>
</comment>
<dbReference type="InterPro" id="IPR000092">
    <property type="entry name" value="Polyprenyl_synt"/>
</dbReference>
<dbReference type="Pfam" id="PF00348">
    <property type="entry name" value="polyprenyl_synt"/>
    <property type="match status" value="1"/>
</dbReference>
<dbReference type="Proteomes" id="UP000198508">
    <property type="component" value="Unassembled WGS sequence"/>
</dbReference>
<dbReference type="SFLD" id="SFLDG01017">
    <property type="entry name" value="Polyprenyl_Transferase_Like"/>
    <property type="match status" value="1"/>
</dbReference>
<evidence type="ECO:0000256" key="2">
    <source>
        <dbReference type="ARBA" id="ARBA00006706"/>
    </source>
</evidence>
<protein>
    <recommendedName>
        <fullName evidence="4">Farnesyl diphosphate synthase</fullName>
        <ecNumber evidence="3">2.5.1.10</ecNumber>
    </recommendedName>
    <alternativeName>
        <fullName evidence="10">(2E,6E)-farnesyl diphosphate synthase</fullName>
    </alternativeName>
    <alternativeName>
        <fullName evidence="9">Geranyltranstransferase</fullName>
    </alternativeName>
</protein>
<evidence type="ECO:0000313" key="13">
    <source>
        <dbReference type="EMBL" id="SET43841.1"/>
    </source>
</evidence>
<dbReference type="InterPro" id="IPR033749">
    <property type="entry name" value="Polyprenyl_synt_CS"/>
</dbReference>
<dbReference type="SUPFAM" id="SSF48576">
    <property type="entry name" value="Terpenoid synthases"/>
    <property type="match status" value="1"/>
</dbReference>
<dbReference type="AlphaFoldDB" id="A0A1I0EHB4"/>
<comment type="cofactor">
    <cofactor evidence="1">
        <name>Mg(2+)</name>
        <dbReference type="ChEBI" id="CHEBI:18420"/>
    </cofactor>
</comment>
<reference evidence="14" key="1">
    <citation type="submission" date="2016-10" db="EMBL/GenBank/DDBJ databases">
        <authorList>
            <person name="Varghese N."/>
            <person name="Submissions S."/>
        </authorList>
    </citation>
    <scope>NUCLEOTIDE SEQUENCE [LARGE SCALE GENOMIC DNA]</scope>
    <source>
        <strain evidence="14">NLAE-zl-G277</strain>
    </source>
</reference>
<proteinExistence type="inferred from homology"/>
<dbReference type="GO" id="GO:0005737">
    <property type="term" value="C:cytoplasm"/>
    <property type="evidence" value="ECO:0007669"/>
    <property type="project" value="UniProtKB-ARBA"/>
</dbReference>
<dbReference type="EMBL" id="FOIM01000006">
    <property type="protein sequence ID" value="SET43841.1"/>
    <property type="molecule type" value="Genomic_DNA"/>
</dbReference>
<evidence type="ECO:0000256" key="5">
    <source>
        <dbReference type="ARBA" id="ARBA00022679"/>
    </source>
</evidence>
<evidence type="ECO:0000256" key="1">
    <source>
        <dbReference type="ARBA" id="ARBA00001946"/>
    </source>
</evidence>
<keyword evidence="7" id="KW-0460">Magnesium</keyword>
<name>A0A1I0EHB4_9FIRM</name>
<dbReference type="FunFam" id="1.10.600.10:FF:000001">
    <property type="entry name" value="Geranylgeranyl diphosphate synthase"/>
    <property type="match status" value="1"/>
</dbReference>
<keyword evidence="5 12" id="KW-0808">Transferase</keyword>
<evidence type="ECO:0000256" key="4">
    <source>
        <dbReference type="ARBA" id="ARBA00015100"/>
    </source>
</evidence>
<comment type="catalytic activity">
    <reaction evidence="11">
        <text>isopentenyl diphosphate + (2E)-geranyl diphosphate = (2E,6E)-farnesyl diphosphate + diphosphate</text>
        <dbReference type="Rhea" id="RHEA:19361"/>
        <dbReference type="ChEBI" id="CHEBI:33019"/>
        <dbReference type="ChEBI" id="CHEBI:58057"/>
        <dbReference type="ChEBI" id="CHEBI:128769"/>
        <dbReference type="ChEBI" id="CHEBI:175763"/>
        <dbReference type="EC" id="2.5.1.10"/>
    </reaction>
</comment>
<evidence type="ECO:0000256" key="10">
    <source>
        <dbReference type="ARBA" id="ARBA00032873"/>
    </source>
</evidence>
<dbReference type="Gene3D" id="1.10.600.10">
    <property type="entry name" value="Farnesyl Diphosphate Synthase"/>
    <property type="match status" value="1"/>
</dbReference>
<evidence type="ECO:0000256" key="3">
    <source>
        <dbReference type="ARBA" id="ARBA00012439"/>
    </source>
</evidence>
<dbReference type="GO" id="GO:0016114">
    <property type="term" value="P:terpenoid biosynthetic process"/>
    <property type="evidence" value="ECO:0007669"/>
    <property type="project" value="UniProtKB-ARBA"/>
</dbReference>
<dbReference type="SFLD" id="SFLDS00005">
    <property type="entry name" value="Isoprenoid_Synthase_Type_I"/>
    <property type="match status" value="1"/>
</dbReference>
<dbReference type="InterPro" id="IPR053378">
    <property type="entry name" value="Prenyl_diphosphate_synthase"/>
</dbReference>
<dbReference type="PANTHER" id="PTHR43281:SF1">
    <property type="entry name" value="FARNESYL DIPHOSPHATE SYNTHASE"/>
    <property type="match status" value="1"/>
</dbReference>
<evidence type="ECO:0000256" key="7">
    <source>
        <dbReference type="ARBA" id="ARBA00022842"/>
    </source>
</evidence>
<evidence type="ECO:0000256" key="11">
    <source>
        <dbReference type="ARBA" id="ARBA00049399"/>
    </source>
</evidence>
<dbReference type="GO" id="GO:0046872">
    <property type="term" value="F:metal ion binding"/>
    <property type="evidence" value="ECO:0007669"/>
    <property type="project" value="UniProtKB-KW"/>
</dbReference>
<gene>
    <name evidence="13" type="ORF">SAMN05216313_10697</name>
</gene>
<evidence type="ECO:0000313" key="14">
    <source>
        <dbReference type="Proteomes" id="UP000198508"/>
    </source>
</evidence>
<dbReference type="NCBIfam" id="NF045485">
    <property type="entry name" value="FPPsyn"/>
    <property type="match status" value="1"/>
</dbReference>
<dbReference type="RefSeq" id="WP_092362133.1">
    <property type="nucleotide sequence ID" value="NZ_CABJCG010000014.1"/>
</dbReference>
<keyword evidence="6" id="KW-0479">Metal-binding</keyword>
<dbReference type="GeneID" id="93276699"/>
<evidence type="ECO:0000256" key="6">
    <source>
        <dbReference type="ARBA" id="ARBA00022723"/>
    </source>
</evidence>
<organism evidence="13 14">
    <name type="scientific">Enterocloster lavalensis</name>
    <dbReference type="NCBI Taxonomy" id="460384"/>
    <lineage>
        <taxon>Bacteria</taxon>
        <taxon>Bacillati</taxon>
        <taxon>Bacillota</taxon>
        <taxon>Clostridia</taxon>
        <taxon>Lachnospirales</taxon>
        <taxon>Lachnospiraceae</taxon>
        <taxon>Enterocloster</taxon>
    </lineage>
</organism>
<evidence type="ECO:0000256" key="9">
    <source>
        <dbReference type="ARBA" id="ARBA00032380"/>
    </source>
</evidence>
<dbReference type="PANTHER" id="PTHR43281">
    <property type="entry name" value="FARNESYL DIPHOSPHATE SYNTHASE"/>
    <property type="match status" value="1"/>
</dbReference>
<evidence type="ECO:0000256" key="12">
    <source>
        <dbReference type="RuleBase" id="RU004466"/>
    </source>
</evidence>
<keyword evidence="14" id="KW-1185">Reference proteome</keyword>
<dbReference type="STRING" id="460384.SAMN05216313_10697"/>
<dbReference type="CDD" id="cd00685">
    <property type="entry name" value="Trans_IPPS_HT"/>
    <property type="match status" value="1"/>
</dbReference>
<dbReference type="GO" id="GO:0004337">
    <property type="term" value="F:(2E,6E)-farnesyl diphosphate synthase activity"/>
    <property type="evidence" value="ECO:0007669"/>
    <property type="project" value="UniProtKB-EC"/>
</dbReference>
<sequence length="303" mass="33484">MSDMEQFKAEMERRTKEIEQIIEPYLPEETGHQKTVLEAMNYSMKAGGKRLRPMLMQEVCRLFTGDVLDCVIPFMAAVEMIHTSSLVHDDLPCMDDDRLRRGKPSTWAEYGEDIGVLTGDALMMYAFETAARAFETSIDPDEISAIGRAIGILAHKTGAFGMIGGQTVDVELAGSDIPRDKLDFIYRLKTGALLEASMLIGAVLGGAAEEDCKIVERLASHIGMAFQIQDDILDVTGSEEELGKPAGSDARNGKTTYVTLEGLEKAKKDVEQLSAQAIEDLEQLPGNNEFLENLIRMLMDRKK</sequence>